<gene>
    <name evidence="2" type="ordered locus">Swit_1122</name>
</gene>
<protein>
    <submittedName>
        <fullName evidence="2">Uncharacterized protein</fullName>
    </submittedName>
</protein>
<keyword evidence="1" id="KW-0472">Membrane</keyword>
<dbReference type="KEGG" id="swi:Swit_1122"/>
<reference evidence="2 3" key="1">
    <citation type="journal article" date="2010" name="J. Bacteriol.">
        <title>Genome sequence of the dioxin-mineralizing bacterium Sphingomonas wittichii RW1.</title>
        <authorList>
            <person name="Miller T.R."/>
            <person name="Delcher A.L."/>
            <person name="Salzberg S.L."/>
            <person name="Saunders E."/>
            <person name="Detter J.C."/>
            <person name="Halden R.U."/>
        </authorList>
    </citation>
    <scope>NUCLEOTIDE SEQUENCE [LARGE SCALE GENOMIC DNA]</scope>
    <source>
        <strain evidence="3">DSM 6014 / CCUG 31198 / JCM 15750 / NBRC 105917 / EY 4224 / RW1</strain>
    </source>
</reference>
<feature type="transmembrane region" description="Helical" evidence="1">
    <location>
        <begin position="31"/>
        <end position="53"/>
    </location>
</feature>
<dbReference type="Proteomes" id="UP000001989">
    <property type="component" value="Chromosome"/>
</dbReference>
<accession>A0A9J9LD89</accession>
<keyword evidence="3" id="KW-1185">Reference proteome</keyword>
<organism evidence="2 3">
    <name type="scientific">Rhizorhabdus wittichii (strain DSM 6014 / CCUG 31198 / JCM 15750 / NBRC 105917 / EY 4224 / RW1)</name>
    <name type="common">Sphingomonas wittichii</name>
    <dbReference type="NCBI Taxonomy" id="392499"/>
    <lineage>
        <taxon>Bacteria</taxon>
        <taxon>Pseudomonadati</taxon>
        <taxon>Pseudomonadota</taxon>
        <taxon>Alphaproteobacteria</taxon>
        <taxon>Sphingomonadales</taxon>
        <taxon>Sphingomonadaceae</taxon>
        <taxon>Rhizorhabdus</taxon>
    </lineage>
</organism>
<evidence type="ECO:0000313" key="3">
    <source>
        <dbReference type="Proteomes" id="UP000001989"/>
    </source>
</evidence>
<name>A0A9J9LD89_RHIWR</name>
<proteinExistence type="predicted"/>
<keyword evidence="1" id="KW-1133">Transmembrane helix</keyword>
<evidence type="ECO:0000313" key="2">
    <source>
        <dbReference type="EMBL" id="ABQ67488.1"/>
    </source>
</evidence>
<sequence length="56" mass="5837">MSPLTTPGKKGLLSGSHPSSERDMMQILNIFAAKAVLLSLAVADSLLLFNALVPNG</sequence>
<dbReference type="AlphaFoldDB" id="A0A9J9LD89"/>
<evidence type="ECO:0000256" key="1">
    <source>
        <dbReference type="SAM" id="Phobius"/>
    </source>
</evidence>
<keyword evidence="1" id="KW-0812">Transmembrane</keyword>
<dbReference type="EMBL" id="CP000699">
    <property type="protein sequence ID" value="ABQ67488.1"/>
    <property type="molecule type" value="Genomic_DNA"/>
</dbReference>